<evidence type="ECO:0000313" key="2">
    <source>
        <dbReference type="EMBL" id="CAH0561732.1"/>
    </source>
</evidence>
<keyword evidence="3" id="KW-1185">Reference proteome</keyword>
<feature type="region of interest" description="Disordered" evidence="1">
    <location>
        <begin position="81"/>
        <end position="120"/>
    </location>
</feature>
<proteinExistence type="predicted"/>
<evidence type="ECO:0000313" key="3">
    <source>
        <dbReference type="Proteomes" id="UP001154078"/>
    </source>
</evidence>
<reference evidence="2" key="1">
    <citation type="submission" date="2021-12" db="EMBL/GenBank/DDBJ databases">
        <authorList>
            <person name="King R."/>
        </authorList>
    </citation>
    <scope>NUCLEOTIDE SEQUENCE</scope>
</reference>
<dbReference type="OrthoDB" id="7543230at2759"/>
<dbReference type="EMBL" id="OV121139">
    <property type="protein sequence ID" value="CAH0561732.1"/>
    <property type="molecule type" value="Genomic_DNA"/>
</dbReference>
<dbReference type="AlphaFoldDB" id="A0A9P0BGQ5"/>
<organism evidence="2 3">
    <name type="scientific">Brassicogethes aeneus</name>
    <name type="common">Rape pollen beetle</name>
    <name type="synonym">Meligethes aeneus</name>
    <dbReference type="NCBI Taxonomy" id="1431903"/>
    <lineage>
        <taxon>Eukaryota</taxon>
        <taxon>Metazoa</taxon>
        <taxon>Ecdysozoa</taxon>
        <taxon>Arthropoda</taxon>
        <taxon>Hexapoda</taxon>
        <taxon>Insecta</taxon>
        <taxon>Pterygota</taxon>
        <taxon>Neoptera</taxon>
        <taxon>Endopterygota</taxon>
        <taxon>Coleoptera</taxon>
        <taxon>Polyphaga</taxon>
        <taxon>Cucujiformia</taxon>
        <taxon>Nitidulidae</taxon>
        <taxon>Meligethinae</taxon>
        <taxon>Brassicogethes</taxon>
    </lineage>
</organism>
<protein>
    <submittedName>
        <fullName evidence="2">Uncharacterized protein</fullName>
    </submittedName>
</protein>
<feature type="compositionally biased region" description="Basic and acidic residues" evidence="1">
    <location>
        <begin position="106"/>
        <end position="120"/>
    </location>
</feature>
<evidence type="ECO:0000256" key="1">
    <source>
        <dbReference type="SAM" id="MobiDB-lite"/>
    </source>
</evidence>
<dbReference type="Proteomes" id="UP001154078">
    <property type="component" value="Chromosome 8"/>
</dbReference>
<feature type="compositionally biased region" description="Basic and acidic residues" evidence="1">
    <location>
        <begin position="1"/>
        <end position="12"/>
    </location>
</feature>
<name>A0A9P0BGQ5_BRAAE</name>
<feature type="region of interest" description="Disordered" evidence="1">
    <location>
        <begin position="1"/>
        <end position="36"/>
    </location>
</feature>
<sequence length="120" mass="13509">MKLEKTWQDMKKSAKRKNSQLKKYMGGTGGGPSRPLISEENEAVLNIMNTTSYEGDPNIQESDSRIIFEYEVDNGNNENVNTINYNELHSSPPSPNVADLPVAGPSEDKKKYCRKRENNS</sequence>
<accession>A0A9P0BGQ5</accession>
<gene>
    <name evidence="2" type="ORF">MELIAE_LOCUS11069</name>
</gene>